<reference evidence="2" key="1">
    <citation type="submission" date="2005-08" db="EMBL/GenBank/DDBJ databases">
        <title>Complete sequence of a megaplasmid of Ralstonia eutropha JMP134.</title>
        <authorList>
            <person name="Copeland A."/>
            <person name="Lucas S."/>
            <person name="Lapidus A."/>
            <person name="Barry K."/>
            <person name="Detter J.C."/>
            <person name="Glavina T."/>
            <person name="Hammon N."/>
            <person name="Israni S."/>
            <person name="Pitluck S."/>
            <person name="Goltsman E."/>
            <person name="Martinez M."/>
            <person name="Vergez L."/>
            <person name="Larimer F."/>
            <person name="Land M."/>
            <person name="Lykidis A."/>
            <person name="Richardson P."/>
        </authorList>
    </citation>
    <scope>NUCLEOTIDE SEQUENCE [LARGE SCALE GENOMIC DNA]</scope>
    <source>
        <strain evidence="2">JMP134</strain>
        <plasmid evidence="2">megaplasmid</plasmid>
    </source>
</reference>
<comment type="similarity">
    <text evidence="1">Belongs to the short-chain dehydrogenases/reductases (SDR) family.</text>
</comment>
<dbReference type="CDD" id="cd05233">
    <property type="entry name" value="SDR_c"/>
    <property type="match status" value="1"/>
</dbReference>
<dbReference type="PRINTS" id="PR00081">
    <property type="entry name" value="GDHRDH"/>
</dbReference>
<evidence type="ECO:0000313" key="2">
    <source>
        <dbReference type="EMBL" id="AAZ65534.1"/>
    </source>
</evidence>
<name>Q46MU1_CUPPJ</name>
<gene>
    <name evidence="2" type="ordered locus">Reut_C6225</name>
</gene>
<dbReference type="GO" id="GO:0016616">
    <property type="term" value="F:oxidoreductase activity, acting on the CH-OH group of donors, NAD or NADP as acceptor"/>
    <property type="evidence" value="ECO:0007669"/>
    <property type="project" value="TreeGrafter"/>
</dbReference>
<accession>Q46MU1</accession>
<dbReference type="SUPFAM" id="SSF51735">
    <property type="entry name" value="NAD(P)-binding Rossmann-fold domains"/>
    <property type="match status" value="1"/>
</dbReference>
<sequence>MKERVLVTGGADSVGRVIAELFRARGALVHICDVREDALAETLRANPGMTGTVANVGRPDEVAKVVRDAERHFGDISVLVNNVGIAGPRAAIEDISDEAWRETLDVNVGAMFQFMKRVVPAMKRRRHGAIINFSTGSTRTRLPMRTPYVVSKAAVESLTLNAARELGPFNVRCNAILPGMIDNERMQRIVANIAQESGRAAEEVESDYLKYISLRSKVQPEDLAQTVLFLASDAASKITGELLAVSGNVEWEI</sequence>
<dbReference type="HOGENOM" id="CLU_010194_1_2_4"/>
<dbReference type="EMBL" id="CP000092">
    <property type="protein sequence ID" value="AAZ65534.1"/>
    <property type="molecule type" value="Genomic_DNA"/>
</dbReference>
<evidence type="ECO:0000256" key="1">
    <source>
        <dbReference type="ARBA" id="ARBA00006484"/>
    </source>
</evidence>
<dbReference type="InterPro" id="IPR036291">
    <property type="entry name" value="NAD(P)-bd_dom_sf"/>
</dbReference>
<dbReference type="Gene3D" id="3.40.50.720">
    <property type="entry name" value="NAD(P)-binding Rossmann-like Domain"/>
    <property type="match status" value="1"/>
</dbReference>
<dbReference type="InterPro" id="IPR002347">
    <property type="entry name" value="SDR_fam"/>
</dbReference>
<dbReference type="AlphaFoldDB" id="Q46MU1"/>
<dbReference type="PRINTS" id="PR00080">
    <property type="entry name" value="SDRFAMILY"/>
</dbReference>
<keyword evidence="2" id="KW-0614">Plasmid</keyword>
<protein>
    <submittedName>
        <fullName evidence="2">NAD-dependent epimerase/dehydratase:Short-chain dehydrogenase/reductase SDR</fullName>
    </submittedName>
</protein>
<proteinExistence type="inferred from homology"/>
<dbReference type="OrthoDB" id="9806974at2"/>
<dbReference type="FunFam" id="3.40.50.720:FF:000084">
    <property type="entry name" value="Short-chain dehydrogenase reductase"/>
    <property type="match status" value="1"/>
</dbReference>
<dbReference type="KEGG" id="reu:Reut_C6225"/>
<organism evidence="2">
    <name type="scientific">Cupriavidus pinatubonensis (strain JMP 134 / LMG 1197)</name>
    <name type="common">Cupriavidus necator (strain JMP 134)</name>
    <dbReference type="NCBI Taxonomy" id="264198"/>
    <lineage>
        <taxon>Bacteria</taxon>
        <taxon>Pseudomonadati</taxon>
        <taxon>Pseudomonadota</taxon>
        <taxon>Betaproteobacteria</taxon>
        <taxon>Burkholderiales</taxon>
        <taxon>Burkholderiaceae</taxon>
        <taxon>Cupriavidus</taxon>
    </lineage>
</organism>
<dbReference type="eggNOG" id="COG1028">
    <property type="taxonomic scope" value="Bacteria"/>
</dbReference>
<dbReference type="Pfam" id="PF13561">
    <property type="entry name" value="adh_short_C2"/>
    <property type="match status" value="1"/>
</dbReference>
<geneLocation type="plasmid" evidence="2">
    <name>megaplasmid</name>
</geneLocation>
<dbReference type="PANTHER" id="PTHR42760">
    <property type="entry name" value="SHORT-CHAIN DEHYDROGENASES/REDUCTASES FAMILY MEMBER"/>
    <property type="match status" value="1"/>
</dbReference>